<evidence type="ECO:0008006" key="4">
    <source>
        <dbReference type="Google" id="ProtNLM"/>
    </source>
</evidence>
<dbReference type="AlphaFoldDB" id="A0A2T4BT90"/>
<feature type="chain" id="PRO_5015672404" description="Malate dehydrogenase" evidence="1">
    <location>
        <begin position="19"/>
        <end position="318"/>
    </location>
</feature>
<dbReference type="PANTHER" id="PTHR35567">
    <property type="entry name" value="MALATE DEHYDROGENASE (AFU_ORTHOLOGUE AFUA_2G13800)"/>
    <property type="match status" value="1"/>
</dbReference>
<dbReference type="Pfam" id="PF11937">
    <property type="entry name" value="DUF3455"/>
    <property type="match status" value="1"/>
</dbReference>
<dbReference type="PANTHER" id="PTHR35567:SF1">
    <property type="entry name" value="CONSERVED FUNGAL PROTEIN (AFU_ORTHOLOGUE AFUA_1G14230)"/>
    <property type="match status" value="1"/>
</dbReference>
<feature type="signal peptide" evidence="1">
    <location>
        <begin position="1"/>
        <end position="18"/>
    </location>
</feature>
<organism evidence="2 3">
    <name type="scientific">Trichoderma longibrachiatum ATCC 18648</name>
    <dbReference type="NCBI Taxonomy" id="983965"/>
    <lineage>
        <taxon>Eukaryota</taxon>
        <taxon>Fungi</taxon>
        <taxon>Dikarya</taxon>
        <taxon>Ascomycota</taxon>
        <taxon>Pezizomycotina</taxon>
        <taxon>Sordariomycetes</taxon>
        <taxon>Hypocreomycetidae</taxon>
        <taxon>Hypocreales</taxon>
        <taxon>Hypocreaceae</taxon>
        <taxon>Trichoderma</taxon>
    </lineage>
</organism>
<dbReference type="Proteomes" id="UP000240760">
    <property type="component" value="Unassembled WGS sequence"/>
</dbReference>
<proteinExistence type="predicted"/>
<dbReference type="OrthoDB" id="1859733at2759"/>
<dbReference type="EMBL" id="KZ679141">
    <property type="protein sequence ID" value="PTB72529.1"/>
    <property type="molecule type" value="Genomic_DNA"/>
</dbReference>
<evidence type="ECO:0000313" key="3">
    <source>
        <dbReference type="Proteomes" id="UP000240760"/>
    </source>
</evidence>
<gene>
    <name evidence="2" type="ORF">M440DRAFT_1394825</name>
</gene>
<keyword evidence="3" id="KW-1185">Reference proteome</keyword>
<evidence type="ECO:0000256" key="1">
    <source>
        <dbReference type="SAM" id="SignalP"/>
    </source>
</evidence>
<protein>
    <recommendedName>
        <fullName evidence="4">Malate dehydrogenase</fullName>
    </recommendedName>
</protein>
<evidence type="ECO:0000313" key="2">
    <source>
        <dbReference type="EMBL" id="PTB72529.1"/>
    </source>
</evidence>
<keyword evidence="1" id="KW-0732">Signal</keyword>
<accession>A0A2T4BT90</accession>
<sequence length="318" mass="33231">MRPSTFLVSSLAVFGARAAPAQPKIDLHDFKNPASAINSLTEYFNLVASKTEIAKVQPTAQLCDMSKAQMPAVDGLLPPPSANLTVKHVAVGRGTQNYTCDTSKPDAAPVATGAMATLFNVSYVACASADLLQKVPNMAVNFNFDAAAAGPLGPMKLDVSGHHYFLDSTTPFFNLDTPALDMGTVPCAKNSSIAAPSSSAPGPGGEAAVPWLKLTAKQGATGSIKEVYRINTAGGSAPATCQGQAASFQVQYSAVYWFWGSNRKMDFVVPMYIRSSVSRPMSKIASWLVAGGAEGILSAHTVGKTGKSEKRPDKVVGV</sequence>
<name>A0A2T4BT90_TRILO</name>
<dbReference type="InterPro" id="IPR021851">
    <property type="entry name" value="DUF3455"/>
</dbReference>
<reference evidence="2 3" key="1">
    <citation type="submission" date="2016-07" db="EMBL/GenBank/DDBJ databases">
        <title>Multiple horizontal gene transfer events from other fungi enriched the ability of initially mycotrophic Trichoderma (Ascomycota) to feed on dead plant biomass.</title>
        <authorList>
            <consortium name="DOE Joint Genome Institute"/>
            <person name="Aerts A."/>
            <person name="Atanasova L."/>
            <person name="Chenthamara K."/>
            <person name="Zhang J."/>
            <person name="Grujic M."/>
            <person name="Henrissat B."/>
            <person name="Kuo A."/>
            <person name="Salamov A."/>
            <person name="Lipzen A."/>
            <person name="Labutti K."/>
            <person name="Barry K."/>
            <person name="Miao Y."/>
            <person name="Rahimi M.J."/>
            <person name="Shen Q."/>
            <person name="Grigoriev I.V."/>
            <person name="Kubicek C.P."/>
            <person name="Druzhinina I.S."/>
        </authorList>
    </citation>
    <scope>NUCLEOTIDE SEQUENCE [LARGE SCALE GENOMIC DNA]</scope>
    <source>
        <strain evidence="2 3">ATCC 18648</strain>
    </source>
</reference>